<gene>
    <name evidence="15" type="ORF">GGQ65_004129</name>
</gene>
<protein>
    <submittedName>
        <fullName evidence="15">Polar amino acid transport system permease protein</fullName>
    </submittedName>
</protein>
<feature type="transmembrane region" description="Helical" evidence="12">
    <location>
        <begin position="78"/>
        <end position="98"/>
    </location>
</feature>
<dbReference type="GO" id="GO:0005524">
    <property type="term" value="F:ATP binding"/>
    <property type="evidence" value="ECO:0007669"/>
    <property type="project" value="UniProtKB-KW"/>
</dbReference>
<dbReference type="PROSITE" id="PS00211">
    <property type="entry name" value="ABC_TRANSPORTER_1"/>
    <property type="match status" value="1"/>
</dbReference>
<dbReference type="PANTHER" id="PTHR43166">
    <property type="entry name" value="AMINO ACID IMPORT ATP-BINDING PROTEIN"/>
    <property type="match status" value="1"/>
</dbReference>
<evidence type="ECO:0000313" key="16">
    <source>
        <dbReference type="Proteomes" id="UP000545490"/>
    </source>
</evidence>
<evidence type="ECO:0000259" key="13">
    <source>
        <dbReference type="PROSITE" id="PS50893"/>
    </source>
</evidence>
<evidence type="ECO:0000256" key="1">
    <source>
        <dbReference type="ARBA" id="ARBA00004202"/>
    </source>
</evidence>
<evidence type="ECO:0000256" key="2">
    <source>
        <dbReference type="ARBA" id="ARBA00004429"/>
    </source>
</evidence>
<dbReference type="InterPro" id="IPR000515">
    <property type="entry name" value="MetI-like"/>
</dbReference>
<dbReference type="PANTHER" id="PTHR43166:SF9">
    <property type="entry name" value="GLUTAMATE_ASPARTATE IMPORT ATP-BINDING PROTEIN GLTL"/>
    <property type="match status" value="1"/>
</dbReference>
<evidence type="ECO:0000256" key="6">
    <source>
        <dbReference type="ARBA" id="ARBA00022475"/>
    </source>
</evidence>
<evidence type="ECO:0000256" key="12">
    <source>
        <dbReference type="RuleBase" id="RU363032"/>
    </source>
</evidence>
<dbReference type="InterPro" id="IPR003439">
    <property type="entry name" value="ABC_transporter-like_ATP-bd"/>
</dbReference>
<dbReference type="EMBL" id="JACIDG010000010">
    <property type="protein sequence ID" value="MBB3916820.1"/>
    <property type="molecule type" value="Genomic_DNA"/>
</dbReference>
<dbReference type="InterPro" id="IPR003593">
    <property type="entry name" value="AAA+_ATPase"/>
</dbReference>
<comment type="subcellular location">
    <subcellularLocation>
        <location evidence="2">Cell inner membrane</location>
        <topology evidence="2">Multi-pass membrane protein</topology>
    </subcellularLocation>
    <subcellularLocation>
        <location evidence="12">Cell membrane</location>
        <topology evidence="12">Multi-pass membrane protein</topology>
    </subcellularLocation>
    <subcellularLocation>
        <location evidence="1">Cell membrane</location>
        <topology evidence="1">Peripheral membrane protein</topology>
    </subcellularLocation>
</comment>
<evidence type="ECO:0000313" key="15">
    <source>
        <dbReference type="EMBL" id="MBB3916820.1"/>
    </source>
</evidence>
<evidence type="ECO:0000256" key="5">
    <source>
        <dbReference type="ARBA" id="ARBA00022448"/>
    </source>
</evidence>
<dbReference type="Pfam" id="PF00528">
    <property type="entry name" value="BPD_transp_1"/>
    <property type="match status" value="1"/>
</dbReference>
<dbReference type="GO" id="GO:0016887">
    <property type="term" value="F:ATP hydrolysis activity"/>
    <property type="evidence" value="ECO:0007669"/>
    <property type="project" value="InterPro"/>
</dbReference>
<dbReference type="PROSITE" id="PS50928">
    <property type="entry name" value="ABC_TM1"/>
    <property type="match status" value="1"/>
</dbReference>
<keyword evidence="5 12" id="KW-0813">Transport</keyword>
<evidence type="ECO:0000256" key="7">
    <source>
        <dbReference type="ARBA" id="ARBA00022692"/>
    </source>
</evidence>
<dbReference type="GO" id="GO:0043190">
    <property type="term" value="C:ATP-binding cassette (ABC) transporter complex"/>
    <property type="evidence" value="ECO:0007669"/>
    <property type="project" value="InterPro"/>
</dbReference>
<feature type="domain" description="ABC transporter" evidence="13">
    <location>
        <begin position="317"/>
        <end position="549"/>
    </location>
</feature>
<keyword evidence="7 12" id="KW-0812">Transmembrane</keyword>
<dbReference type="InterPro" id="IPR017871">
    <property type="entry name" value="ABC_transporter-like_CS"/>
</dbReference>
<evidence type="ECO:0000256" key="11">
    <source>
        <dbReference type="ARBA" id="ARBA00023136"/>
    </source>
</evidence>
<keyword evidence="6" id="KW-1003">Cell membrane</keyword>
<dbReference type="Gene3D" id="1.10.3720.10">
    <property type="entry name" value="MetI-like"/>
    <property type="match status" value="1"/>
</dbReference>
<dbReference type="SUPFAM" id="SSF161098">
    <property type="entry name" value="MetI-like"/>
    <property type="match status" value="1"/>
</dbReference>
<evidence type="ECO:0000256" key="4">
    <source>
        <dbReference type="ARBA" id="ARBA00010072"/>
    </source>
</evidence>
<reference evidence="15 16" key="1">
    <citation type="submission" date="2020-08" db="EMBL/GenBank/DDBJ databases">
        <title>Genomic Encyclopedia of Type Strains, Phase IV (KMG-IV): sequencing the most valuable type-strain genomes for metagenomic binning, comparative biology and taxonomic classification.</title>
        <authorList>
            <person name="Goeker M."/>
        </authorList>
    </citation>
    <scope>NUCLEOTIDE SEQUENCE [LARGE SCALE GENOMIC DNA]</scope>
    <source>
        <strain evidence="15 16">DSM 19331</strain>
    </source>
</reference>
<keyword evidence="11 12" id="KW-0472">Membrane</keyword>
<feature type="transmembrane region" description="Helical" evidence="12">
    <location>
        <begin position="110"/>
        <end position="132"/>
    </location>
</feature>
<keyword evidence="8" id="KW-0547">Nucleotide-binding</keyword>
<keyword evidence="9" id="KW-0067">ATP-binding</keyword>
<dbReference type="Pfam" id="PF00005">
    <property type="entry name" value="ABC_tran"/>
    <property type="match status" value="1"/>
</dbReference>
<evidence type="ECO:0000256" key="8">
    <source>
        <dbReference type="ARBA" id="ARBA00022741"/>
    </source>
</evidence>
<dbReference type="Gene3D" id="3.40.50.300">
    <property type="entry name" value="P-loop containing nucleotide triphosphate hydrolases"/>
    <property type="match status" value="1"/>
</dbReference>
<evidence type="ECO:0000256" key="3">
    <source>
        <dbReference type="ARBA" id="ARBA00005417"/>
    </source>
</evidence>
<feature type="transmembrane region" description="Helical" evidence="12">
    <location>
        <begin position="144"/>
        <end position="163"/>
    </location>
</feature>
<feature type="transmembrane region" description="Helical" evidence="12">
    <location>
        <begin position="248"/>
        <end position="269"/>
    </location>
</feature>
<comment type="similarity">
    <text evidence="3">Belongs to the ABC transporter superfamily.</text>
</comment>
<dbReference type="CDD" id="cd06261">
    <property type="entry name" value="TM_PBP2"/>
    <property type="match status" value="1"/>
</dbReference>
<comment type="similarity">
    <text evidence="4">Belongs to the binding-protein-dependent transport system permease family. HisMQ subfamily.</text>
</comment>
<comment type="caution">
    <text evidence="15">The sequence shown here is derived from an EMBL/GenBank/DDBJ whole genome shotgun (WGS) entry which is preliminary data.</text>
</comment>
<name>A0A7W6FK67_9HYPH</name>
<accession>A0A7W6FK67</accession>
<dbReference type="InterPro" id="IPR027417">
    <property type="entry name" value="P-loop_NTPase"/>
</dbReference>
<dbReference type="SMART" id="SM00382">
    <property type="entry name" value="AAA"/>
    <property type="match status" value="1"/>
</dbReference>
<dbReference type="Proteomes" id="UP000545490">
    <property type="component" value="Unassembled WGS sequence"/>
</dbReference>
<dbReference type="InterPro" id="IPR050086">
    <property type="entry name" value="MetN_ABC_transporter-like"/>
</dbReference>
<organism evidence="15 16">
    <name type="scientific">Rhizobium fabae</name>
    <dbReference type="NCBI Taxonomy" id="573179"/>
    <lineage>
        <taxon>Bacteria</taxon>
        <taxon>Pseudomonadati</taxon>
        <taxon>Pseudomonadota</taxon>
        <taxon>Alphaproteobacteria</taxon>
        <taxon>Hyphomicrobiales</taxon>
        <taxon>Rhizobiaceae</taxon>
        <taxon>Rhizobium/Agrobacterium group</taxon>
        <taxon>Rhizobium</taxon>
    </lineage>
</organism>
<dbReference type="PROSITE" id="PS50893">
    <property type="entry name" value="ABC_TRANSPORTER_2"/>
    <property type="match status" value="1"/>
</dbReference>
<dbReference type="CDD" id="cd03262">
    <property type="entry name" value="ABC_HisP_GlnQ"/>
    <property type="match status" value="1"/>
</dbReference>
<dbReference type="AlphaFoldDB" id="A0A7W6FK67"/>
<dbReference type="NCBIfam" id="TIGR01726">
    <property type="entry name" value="HEQRo_perm_3TM"/>
    <property type="match status" value="1"/>
</dbReference>
<keyword evidence="10 12" id="KW-1133">Transmembrane helix</keyword>
<evidence type="ECO:0000256" key="10">
    <source>
        <dbReference type="ARBA" id="ARBA00022989"/>
    </source>
</evidence>
<dbReference type="SUPFAM" id="SSF52540">
    <property type="entry name" value="P-loop containing nucleoside triphosphate hydrolases"/>
    <property type="match status" value="1"/>
</dbReference>
<proteinExistence type="inferred from homology"/>
<sequence>MVQMIHAVAAGRRHDQPIDTLADQEIDGRFLRVELLAGIGDDDVVARKPRRIADAAYRQAEEGILDIADHDPDNAGTAAAASTVLGVVIGMVLAVMGISQSRWLRLPARIYTDIFRGLPAIVTILIIGQGFARMGREIFGPSPFPLGILALSLIAGAYIGEIFRSGIQSVERGQMEACRALSMSYGQGMRLIVIPQGVRRVLPALVNQFIGNVKDSSLVYFLGLLASEREIFRVGQDQAVVTGNLSPLLLAGVFYLVITVPLTHFVNFIDTRLRMGKQGRGSGAASGLIEVGELQAAAGPAVGAADGNAQRFRGGALNIRNLSMAYGELDVLKGIDLDIAAGTVTCIIGPSGSGKSTLLRCLNRLVEPKGGDILLDGDSILAMKPERLRRRVGMVFQHFNLFPDHTALENVMLSLTKIKKMPRREAQRIAEARLAEVGLAARRDHRPAGLSGGQQQRVAIARALGMDPEVILFDEVTSALDPELVKGVLDLMATLGRRGMTMAVVTHEMGFARRVADQVVFMDEGRIVEAGCPEQIFDNPRSERLQRFLAEVL</sequence>
<evidence type="ECO:0000259" key="14">
    <source>
        <dbReference type="PROSITE" id="PS50928"/>
    </source>
</evidence>
<evidence type="ECO:0000256" key="9">
    <source>
        <dbReference type="ARBA" id="ARBA00022840"/>
    </source>
</evidence>
<dbReference type="InterPro" id="IPR035906">
    <property type="entry name" value="MetI-like_sf"/>
</dbReference>
<feature type="domain" description="ABC transmembrane type-1" evidence="14">
    <location>
        <begin position="72"/>
        <end position="266"/>
    </location>
</feature>
<dbReference type="InterPro" id="IPR010065">
    <property type="entry name" value="AA_ABC_transptr_permease_3TM"/>
</dbReference>
<dbReference type="GO" id="GO:0022857">
    <property type="term" value="F:transmembrane transporter activity"/>
    <property type="evidence" value="ECO:0007669"/>
    <property type="project" value="InterPro"/>
</dbReference>